<evidence type="ECO:0000313" key="3">
    <source>
        <dbReference type="EMBL" id="PJG37262.1"/>
    </source>
</evidence>
<comment type="caution">
    <text evidence="2">The sequence shown here is derived from an EMBL/GenBank/DDBJ whole genome shotgun (WGS) entry which is preliminary data.</text>
</comment>
<protein>
    <recommendedName>
        <fullName evidence="1">4-fold beta flower domain-containing protein</fullName>
    </recommendedName>
</protein>
<dbReference type="EMBL" id="NMVR01000046">
    <property type="protein sequence ID" value="PJG37262.1"/>
    <property type="molecule type" value="Genomic_DNA"/>
</dbReference>
<accession>A0A2J0QU60</accession>
<sequence>MSTSVWTWKGKYFGYISNNNLYTYRGKHVGKFSGDNVFDRYGKYIGEIMSNNRLITSRHKRNLRGSSFTPSNGGSRGRYANYSGYAMYAGYEDFPLPEEFE</sequence>
<proteinExistence type="predicted"/>
<gene>
    <name evidence="3" type="ORF">CGZ54_23550</name>
    <name evidence="2" type="ORF">SAMEA2273352_04344</name>
</gene>
<organism evidence="2 4">
    <name type="scientific">Enterobacter hormaechei</name>
    <dbReference type="NCBI Taxonomy" id="158836"/>
    <lineage>
        <taxon>Bacteria</taxon>
        <taxon>Pseudomonadati</taxon>
        <taxon>Pseudomonadota</taxon>
        <taxon>Gammaproteobacteria</taxon>
        <taxon>Enterobacterales</taxon>
        <taxon>Enterobacteriaceae</taxon>
        <taxon>Enterobacter</taxon>
        <taxon>Enterobacter cloacae complex</taxon>
    </lineage>
</organism>
<evidence type="ECO:0000313" key="4">
    <source>
        <dbReference type="Proteomes" id="UP000076205"/>
    </source>
</evidence>
<dbReference type="AlphaFoldDB" id="A0A2J0QU60"/>
<dbReference type="RefSeq" id="WP_023316000.1">
    <property type="nucleotide sequence ID" value="NZ_CAXOFI010000016.1"/>
</dbReference>
<dbReference type="EMBL" id="FJYW01000012">
    <property type="protein sequence ID" value="CZY18944.1"/>
    <property type="molecule type" value="Genomic_DNA"/>
</dbReference>
<name>A0A2J0QU60_9ENTR</name>
<dbReference type="Pfam" id="PF21784">
    <property type="entry name" value="Bflower"/>
    <property type="match status" value="1"/>
</dbReference>
<evidence type="ECO:0000259" key="1">
    <source>
        <dbReference type="Pfam" id="PF21784"/>
    </source>
</evidence>
<feature type="domain" description="4-fold beta flower" evidence="1">
    <location>
        <begin position="4"/>
        <end position="53"/>
    </location>
</feature>
<dbReference type="Proteomes" id="UP000076205">
    <property type="component" value="Unassembled WGS sequence"/>
</dbReference>
<reference evidence="2 4" key="1">
    <citation type="submission" date="2016-03" db="EMBL/GenBank/DDBJ databases">
        <authorList>
            <consortium name="Pathogen Informatics"/>
        </authorList>
    </citation>
    <scope>NUCLEOTIDE SEQUENCE [LARGE SCALE GENOMIC DNA]</scope>
    <source>
        <strain evidence="2">E1424</strain>
        <strain evidence="4">e1424</strain>
    </source>
</reference>
<evidence type="ECO:0000313" key="2">
    <source>
        <dbReference type="EMBL" id="CZY18944.1"/>
    </source>
</evidence>
<reference evidence="3 5" key="2">
    <citation type="submission" date="2017-07" db="EMBL/GenBank/DDBJ databases">
        <title>Draft genome sequence of Enterobacter cloacae ST128, a clinical strain coproducing KPC-2 and NDM-1 carbapenemases.</title>
        <authorList>
            <person name="Li X."/>
        </authorList>
    </citation>
    <scope>NUCLEOTIDE SEQUENCE [LARGE SCALE GENOMIC DNA]</scope>
    <source>
        <strain evidence="3 5">HBY</strain>
    </source>
</reference>
<dbReference type="InterPro" id="IPR048911">
    <property type="entry name" value="Bflower"/>
</dbReference>
<evidence type="ECO:0000313" key="5">
    <source>
        <dbReference type="Proteomes" id="UP000231328"/>
    </source>
</evidence>
<dbReference type="Proteomes" id="UP000231328">
    <property type="component" value="Unassembled WGS sequence"/>
</dbReference>